<dbReference type="GO" id="GO:0007059">
    <property type="term" value="P:chromosome segregation"/>
    <property type="evidence" value="ECO:0007669"/>
    <property type="project" value="TreeGrafter"/>
</dbReference>
<accession>A0AA37Q6C5</accession>
<dbReference type="EMBL" id="BRXS01000002">
    <property type="protein sequence ID" value="GLC24542.1"/>
    <property type="molecule type" value="Genomic_DNA"/>
</dbReference>
<dbReference type="PANTHER" id="PTHR33375">
    <property type="entry name" value="CHROMOSOME-PARTITIONING PROTEIN PARB-RELATED"/>
    <property type="match status" value="1"/>
</dbReference>
<reference evidence="5" key="1">
    <citation type="submission" date="2022-08" db="EMBL/GenBank/DDBJ databases">
        <title>Draft genome sequencing of Roseisolibacter agri AW1220.</title>
        <authorList>
            <person name="Tobiishi Y."/>
            <person name="Tonouchi A."/>
        </authorList>
    </citation>
    <scope>NUCLEOTIDE SEQUENCE</scope>
    <source>
        <strain evidence="5">AW1220</strain>
    </source>
</reference>
<evidence type="ECO:0000313" key="6">
    <source>
        <dbReference type="Proteomes" id="UP001161325"/>
    </source>
</evidence>
<sequence length="177" mass="19721">MVENLQRADLNPIEEAEGYQRLSEEFNLTQQQMAEVVGKDRTTIANCMRLLGLPASVRRMVSDGSLTSGHARPLLALGREHVIVDLAKEIAAKGLSVREVERRVRESAGRPAKPADVAGTRDTRPAEVRRIEDHLRRHFGTDVSITLSDAAKGEIRISFYSADDFDRVIELFGTRPD</sequence>
<dbReference type="NCBIfam" id="TIGR00180">
    <property type="entry name" value="parB_part"/>
    <property type="match status" value="1"/>
</dbReference>
<dbReference type="Pfam" id="PF17762">
    <property type="entry name" value="HTH_ParB"/>
    <property type="match status" value="1"/>
</dbReference>
<comment type="caution">
    <text evidence="5">The sequence shown here is derived from an EMBL/GenBank/DDBJ whole genome shotgun (WGS) entry which is preliminary data.</text>
</comment>
<dbReference type="FunFam" id="1.10.10.2830:FF:000001">
    <property type="entry name" value="Chromosome partitioning protein ParB"/>
    <property type="match status" value="1"/>
</dbReference>
<comment type="similarity">
    <text evidence="1">Belongs to the ParB family.</text>
</comment>
<dbReference type="InterPro" id="IPR057240">
    <property type="entry name" value="ParB_dimer_C"/>
</dbReference>
<dbReference type="InterPro" id="IPR050336">
    <property type="entry name" value="Chromosome_partition/occlusion"/>
</dbReference>
<dbReference type="InterPro" id="IPR004437">
    <property type="entry name" value="ParB/RepB/Spo0J"/>
</dbReference>
<dbReference type="GO" id="GO:0003677">
    <property type="term" value="F:DNA binding"/>
    <property type="evidence" value="ECO:0007669"/>
    <property type="project" value="UniProtKB-KW"/>
</dbReference>
<organism evidence="5 6">
    <name type="scientific">Roseisolibacter agri</name>
    <dbReference type="NCBI Taxonomy" id="2014610"/>
    <lineage>
        <taxon>Bacteria</taxon>
        <taxon>Pseudomonadati</taxon>
        <taxon>Gemmatimonadota</taxon>
        <taxon>Gemmatimonadia</taxon>
        <taxon>Gemmatimonadales</taxon>
        <taxon>Gemmatimonadaceae</taxon>
        <taxon>Roseisolibacter</taxon>
    </lineage>
</organism>
<keyword evidence="2" id="KW-0238">DNA-binding</keyword>
<protein>
    <recommendedName>
        <fullName evidence="7">Chromosome-partitioning protein ParB</fullName>
    </recommendedName>
</protein>
<evidence type="ECO:0000313" key="5">
    <source>
        <dbReference type="EMBL" id="GLC24542.1"/>
    </source>
</evidence>
<dbReference type="AlphaFoldDB" id="A0AA37Q6C5"/>
<feature type="domain" description="ParB C-terminal dimerisation" evidence="4">
    <location>
        <begin position="126"/>
        <end position="172"/>
    </location>
</feature>
<evidence type="ECO:0000259" key="3">
    <source>
        <dbReference type="Pfam" id="PF17762"/>
    </source>
</evidence>
<dbReference type="Pfam" id="PF23552">
    <property type="entry name" value="ParB_C"/>
    <property type="match status" value="1"/>
</dbReference>
<dbReference type="Gene3D" id="1.10.10.2830">
    <property type="match status" value="1"/>
</dbReference>
<dbReference type="GO" id="GO:0005694">
    <property type="term" value="C:chromosome"/>
    <property type="evidence" value="ECO:0007669"/>
    <property type="project" value="TreeGrafter"/>
</dbReference>
<proteinExistence type="inferred from homology"/>
<evidence type="ECO:0000256" key="2">
    <source>
        <dbReference type="ARBA" id="ARBA00023125"/>
    </source>
</evidence>
<dbReference type="GO" id="GO:0045881">
    <property type="term" value="P:positive regulation of sporulation resulting in formation of a cellular spore"/>
    <property type="evidence" value="ECO:0007669"/>
    <property type="project" value="TreeGrafter"/>
</dbReference>
<dbReference type="SUPFAM" id="SSF109709">
    <property type="entry name" value="KorB DNA-binding domain-like"/>
    <property type="match status" value="1"/>
</dbReference>
<evidence type="ECO:0008006" key="7">
    <source>
        <dbReference type="Google" id="ProtNLM"/>
    </source>
</evidence>
<dbReference type="InterPro" id="IPR041468">
    <property type="entry name" value="HTH_ParB/Spo0J"/>
</dbReference>
<name>A0AA37Q6C5_9BACT</name>
<dbReference type="PANTHER" id="PTHR33375:SF1">
    <property type="entry name" value="CHROMOSOME-PARTITIONING PROTEIN PARB-RELATED"/>
    <property type="match status" value="1"/>
</dbReference>
<keyword evidence="6" id="KW-1185">Reference proteome</keyword>
<evidence type="ECO:0000259" key="4">
    <source>
        <dbReference type="Pfam" id="PF23552"/>
    </source>
</evidence>
<gene>
    <name evidence="5" type="ORF">rosag_10550</name>
</gene>
<dbReference type="Proteomes" id="UP001161325">
    <property type="component" value="Unassembled WGS sequence"/>
</dbReference>
<feature type="domain" description="ParB/Spo0J HTH" evidence="3">
    <location>
        <begin position="9"/>
        <end position="107"/>
    </location>
</feature>
<evidence type="ECO:0000256" key="1">
    <source>
        <dbReference type="ARBA" id="ARBA00006295"/>
    </source>
</evidence>